<keyword evidence="3" id="KW-1185">Reference proteome</keyword>
<feature type="chain" id="PRO_5045200731" description="Carboxypeptidase regulatory-like domain-containing protein" evidence="1">
    <location>
        <begin position="29"/>
        <end position="132"/>
    </location>
</feature>
<name>A0ABN1UF26_9ACTN</name>
<evidence type="ECO:0000313" key="3">
    <source>
        <dbReference type="Proteomes" id="UP001499979"/>
    </source>
</evidence>
<reference evidence="2 3" key="1">
    <citation type="journal article" date="2019" name="Int. J. Syst. Evol. Microbiol.">
        <title>The Global Catalogue of Microorganisms (GCM) 10K type strain sequencing project: providing services to taxonomists for standard genome sequencing and annotation.</title>
        <authorList>
            <consortium name="The Broad Institute Genomics Platform"/>
            <consortium name="The Broad Institute Genome Sequencing Center for Infectious Disease"/>
            <person name="Wu L."/>
            <person name="Ma J."/>
        </authorList>
    </citation>
    <scope>NUCLEOTIDE SEQUENCE [LARGE SCALE GENOMIC DNA]</scope>
    <source>
        <strain evidence="2 3">JCM 11813</strain>
    </source>
</reference>
<evidence type="ECO:0000313" key="2">
    <source>
        <dbReference type="EMBL" id="GAA1145524.1"/>
    </source>
</evidence>
<organism evidence="2 3">
    <name type="scientific">Nocardioides aquiterrae</name>
    <dbReference type="NCBI Taxonomy" id="203799"/>
    <lineage>
        <taxon>Bacteria</taxon>
        <taxon>Bacillati</taxon>
        <taxon>Actinomycetota</taxon>
        <taxon>Actinomycetes</taxon>
        <taxon>Propionibacteriales</taxon>
        <taxon>Nocardioidaceae</taxon>
        <taxon>Nocardioides</taxon>
    </lineage>
</organism>
<evidence type="ECO:0008006" key="4">
    <source>
        <dbReference type="Google" id="ProtNLM"/>
    </source>
</evidence>
<feature type="signal peptide" evidence="1">
    <location>
        <begin position="1"/>
        <end position="28"/>
    </location>
</feature>
<evidence type="ECO:0000256" key="1">
    <source>
        <dbReference type="SAM" id="SignalP"/>
    </source>
</evidence>
<dbReference type="RefSeq" id="WP_343907966.1">
    <property type="nucleotide sequence ID" value="NZ_BAAAJE010000012.1"/>
</dbReference>
<proteinExistence type="predicted"/>
<keyword evidence="1" id="KW-0732">Signal</keyword>
<sequence length="132" mass="13984">MKKLLAGILGAALITAGLVSASSAPSTAAPYPGTVKTRTIAVGIATPVPRQAKVYVKVTSYGSGAPKGHLEFTFVHKTSGKAYGFSRRYDGAQQYKFNDLRPGTYAVVVTFIPPDDSVFKASSAKTRCKVRK</sequence>
<dbReference type="EMBL" id="BAAAJE010000012">
    <property type="protein sequence ID" value="GAA1145524.1"/>
    <property type="molecule type" value="Genomic_DNA"/>
</dbReference>
<protein>
    <recommendedName>
        <fullName evidence="4">Carboxypeptidase regulatory-like domain-containing protein</fullName>
    </recommendedName>
</protein>
<comment type="caution">
    <text evidence="2">The sequence shown here is derived from an EMBL/GenBank/DDBJ whole genome shotgun (WGS) entry which is preliminary data.</text>
</comment>
<dbReference type="Proteomes" id="UP001499979">
    <property type="component" value="Unassembled WGS sequence"/>
</dbReference>
<gene>
    <name evidence="2" type="ORF">GCM10009606_25760</name>
</gene>
<accession>A0ABN1UF26</accession>